<reference evidence="13 14" key="1">
    <citation type="submission" date="2020-08" db="EMBL/GenBank/DDBJ databases">
        <title>Genomic Encyclopedia of Type Strains, Phase IV (KMG-IV): sequencing the most valuable type-strain genomes for metagenomic binning, comparative biology and taxonomic classification.</title>
        <authorList>
            <person name="Goeker M."/>
        </authorList>
    </citation>
    <scope>NUCLEOTIDE SEQUENCE [LARGE SCALE GENOMIC DNA]</scope>
    <source>
        <strain evidence="13 14">DSM 11590</strain>
    </source>
</reference>
<feature type="region of interest" description="Disordered" evidence="10">
    <location>
        <begin position="290"/>
        <end position="315"/>
    </location>
</feature>
<organism evidence="13 14">
    <name type="scientific">Novispirillum itersonii</name>
    <name type="common">Aquaspirillum itersonii</name>
    <dbReference type="NCBI Taxonomy" id="189"/>
    <lineage>
        <taxon>Bacteria</taxon>
        <taxon>Pseudomonadati</taxon>
        <taxon>Pseudomonadota</taxon>
        <taxon>Alphaproteobacteria</taxon>
        <taxon>Rhodospirillales</taxon>
        <taxon>Novispirillaceae</taxon>
        <taxon>Novispirillum</taxon>
    </lineage>
</organism>
<evidence type="ECO:0000313" key="13">
    <source>
        <dbReference type="EMBL" id="MBB6211085.1"/>
    </source>
</evidence>
<evidence type="ECO:0000256" key="11">
    <source>
        <dbReference type="SAM" id="Phobius"/>
    </source>
</evidence>
<feature type="binding site" description="covalent" evidence="8">
    <location>
        <position position="279"/>
    </location>
    <ligand>
        <name>heme c</name>
        <dbReference type="ChEBI" id="CHEBI:61717"/>
        <label>2</label>
    </ligand>
</feature>
<keyword evidence="4" id="KW-0732">Signal</keyword>
<accession>A0A7W9ZH02</accession>
<feature type="binding site" description="axial binding residue" evidence="9">
    <location>
        <position position="102"/>
    </location>
    <ligand>
        <name>heme c</name>
        <dbReference type="ChEBI" id="CHEBI:61717"/>
        <label>1</label>
    </ligand>
    <ligandPart>
        <name>Fe</name>
        <dbReference type="ChEBI" id="CHEBI:18248"/>
    </ligandPart>
</feature>
<evidence type="ECO:0000256" key="4">
    <source>
        <dbReference type="ARBA" id="ARBA00022729"/>
    </source>
</evidence>
<evidence type="ECO:0000259" key="12">
    <source>
        <dbReference type="PROSITE" id="PS51007"/>
    </source>
</evidence>
<evidence type="ECO:0000256" key="3">
    <source>
        <dbReference type="ARBA" id="ARBA00022723"/>
    </source>
</evidence>
<dbReference type="GO" id="GO:0042597">
    <property type="term" value="C:periplasmic space"/>
    <property type="evidence" value="ECO:0007669"/>
    <property type="project" value="UniProtKB-SubCell"/>
</dbReference>
<dbReference type="AlphaFoldDB" id="A0A7W9ZH02"/>
<feature type="binding site" description="covalent" evidence="8">
    <location>
        <position position="98"/>
    </location>
    <ligand>
        <name>heme c</name>
        <dbReference type="ChEBI" id="CHEBI:61717"/>
        <label>1</label>
    </ligand>
</feature>
<feature type="binding site" description="axial binding residue" evidence="9">
    <location>
        <position position="280"/>
    </location>
    <ligand>
        <name>heme c</name>
        <dbReference type="ChEBI" id="CHEBI:61717"/>
        <label>2</label>
    </ligand>
    <ligandPart>
        <name>Fe</name>
        <dbReference type="ChEBI" id="CHEBI:18248"/>
    </ligandPart>
</feature>
<keyword evidence="13" id="KW-0575">Peroxidase</keyword>
<dbReference type="InterPro" id="IPR004852">
    <property type="entry name" value="Di-haem_cyt_c_peroxidsae"/>
</dbReference>
<keyword evidence="5" id="KW-0574">Periplasm</keyword>
<keyword evidence="11" id="KW-0472">Membrane</keyword>
<dbReference type="GO" id="GO:0009055">
    <property type="term" value="F:electron transfer activity"/>
    <property type="evidence" value="ECO:0007669"/>
    <property type="project" value="InterPro"/>
</dbReference>
<evidence type="ECO:0000256" key="5">
    <source>
        <dbReference type="ARBA" id="ARBA00022764"/>
    </source>
</evidence>
<dbReference type="InterPro" id="IPR026259">
    <property type="entry name" value="MauG/Cytc_peroxidase"/>
</dbReference>
<feature type="domain" description="Cytochrome c" evidence="12">
    <location>
        <begin position="76"/>
        <end position="227"/>
    </location>
</feature>
<dbReference type="Proteomes" id="UP000544872">
    <property type="component" value="Unassembled WGS sequence"/>
</dbReference>
<keyword evidence="2 8" id="KW-0349">Heme</keyword>
<feature type="compositionally biased region" description="Basic and acidic residues" evidence="10">
    <location>
        <begin position="303"/>
        <end position="314"/>
    </location>
</feature>
<keyword evidence="11" id="KW-0812">Transmembrane</keyword>
<comment type="cofactor">
    <cofactor evidence="8">
        <name>heme</name>
        <dbReference type="ChEBI" id="CHEBI:30413"/>
    </cofactor>
    <text evidence="8">Binds 2 heme groups.</text>
</comment>
<dbReference type="EC" id="1.11.1.5" evidence="13"/>
<feature type="transmembrane region" description="Helical" evidence="11">
    <location>
        <begin position="12"/>
        <end position="30"/>
    </location>
</feature>
<evidence type="ECO:0000256" key="9">
    <source>
        <dbReference type="PIRSR" id="PIRSR000294-2"/>
    </source>
</evidence>
<proteinExistence type="predicted"/>
<evidence type="ECO:0000256" key="1">
    <source>
        <dbReference type="ARBA" id="ARBA00004418"/>
    </source>
</evidence>
<keyword evidence="6 13" id="KW-0560">Oxidoreductase</keyword>
<evidence type="ECO:0000256" key="7">
    <source>
        <dbReference type="ARBA" id="ARBA00023004"/>
    </source>
</evidence>
<dbReference type="EMBL" id="JACIIX010000009">
    <property type="protein sequence ID" value="MBB6211085.1"/>
    <property type="molecule type" value="Genomic_DNA"/>
</dbReference>
<dbReference type="PIRSF" id="PIRSF000294">
    <property type="entry name" value="Cytochrome-c_peroxidase"/>
    <property type="match status" value="1"/>
</dbReference>
<feature type="binding site" description="covalent" evidence="8">
    <location>
        <position position="276"/>
    </location>
    <ligand>
        <name>heme c</name>
        <dbReference type="ChEBI" id="CHEBI:61717"/>
        <label>2</label>
    </ligand>
</feature>
<sequence>MRKRSLRRQRPPGVLWLIAGVAVALTFLIVELPGVASSPPPADWTEQDLLVVRSLSLSALPPLPADRSNRVADSAEAARLGQALFNDPRLSGDGSIACATCHRPERQFQDDRATARGIGETNRRTMPLAGVAYAPFLFWDGRADSLWAQALGPLENAAEHGGDRTSSARVIATWYRAPYERLFGPLPDLSRLPQRAGPMADPAAAAGWAAMSALERDAVTTVFVNIGKAIAAYERTLMPVETRFDRAVTRLLAGQDSGLTADERDGLRLFIGKAGCMDCHNGPLLTDRHFHNTGVAPGPGESGKGESGEQDRRAGARLVRSSPFNCVSPYSDAGAETCGELRFLALDQPDQVGAFKTPSLRGVADRPPYMRAGQIATLHDVLAHYLAAPPAAYGRSELRPLLLTAREVEQITAFLKTLGTD</sequence>
<dbReference type="SUPFAM" id="SSF46626">
    <property type="entry name" value="Cytochrome c"/>
    <property type="match status" value="2"/>
</dbReference>
<feature type="binding site" description="covalent" evidence="8">
    <location>
        <position position="101"/>
    </location>
    <ligand>
        <name>heme c</name>
        <dbReference type="ChEBI" id="CHEBI:61717"/>
        <label>1</label>
    </ligand>
</feature>
<evidence type="ECO:0000256" key="2">
    <source>
        <dbReference type="ARBA" id="ARBA00022617"/>
    </source>
</evidence>
<dbReference type="RefSeq" id="WP_184263903.1">
    <property type="nucleotide sequence ID" value="NZ_JACIIX010000009.1"/>
</dbReference>
<dbReference type="Gene3D" id="1.10.760.10">
    <property type="entry name" value="Cytochrome c-like domain"/>
    <property type="match status" value="2"/>
</dbReference>
<comment type="PTM">
    <text evidence="8">Binds 2 heme groups per subunit.</text>
</comment>
<feature type="domain" description="Cytochrome c" evidence="12">
    <location>
        <begin position="261"/>
        <end position="419"/>
    </location>
</feature>
<evidence type="ECO:0000256" key="10">
    <source>
        <dbReference type="SAM" id="MobiDB-lite"/>
    </source>
</evidence>
<evidence type="ECO:0000313" key="14">
    <source>
        <dbReference type="Proteomes" id="UP000544872"/>
    </source>
</evidence>
<keyword evidence="3 9" id="KW-0479">Metal-binding</keyword>
<keyword evidence="14" id="KW-1185">Reference proteome</keyword>
<evidence type="ECO:0000256" key="8">
    <source>
        <dbReference type="PIRSR" id="PIRSR000294-1"/>
    </source>
</evidence>
<dbReference type="GO" id="GO:0046872">
    <property type="term" value="F:metal ion binding"/>
    <property type="evidence" value="ECO:0007669"/>
    <property type="project" value="UniProtKB-KW"/>
</dbReference>
<evidence type="ECO:0000256" key="6">
    <source>
        <dbReference type="ARBA" id="ARBA00023002"/>
    </source>
</evidence>
<dbReference type="GO" id="GO:0020037">
    <property type="term" value="F:heme binding"/>
    <property type="evidence" value="ECO:0007669"/>
    <property type="project" value="InterPro"/>
</dbReference>
<dbReference type="Pfam" id="PF03150">
    <property type="entry name" value="CCP_MauG"/>
    <property type="match status" value="1"/>
</dbReference>
<keyword evidence="11" id="KW-1133">Transmembrane helix</keyword>
<keyword evidence="7 9" id="KW-0408">Iron</keyword>
<dbReference type="InterPro" id="IPR051395">
    <property type="entry name" value="Cytochrome_c_Peroxidase/MauG"/>
</dbReference>
<dbReference type="PROSITE" id="PS51007">
    <property type="entry name" value="CYTC"/>
    <property type="match status" value="2"/>
</dbReference>
<dbReference type="GO" id="GO:0004130">
    <property type="term" value="F:cytochrome-c peroxidase activity"/>
    <property type="evidence" value="ECO:0007669"/>
    <property type="project" value="UniProtKB-EC"/>
</dbReference>
<gene>
    <name evidence="13" type="ORF">FHS48_002520</name>
</gene>
<name>A0A7W9ZH02_NOVIT</name>
<dbReference type="PANTHER" id="PTHR30600">
    <property type="entry name" value="CYTOCHROME C PEROXIDASE-RELATED"/>
    <property type="match status" value="1"/>
</dbReference>
<dbReference type="InterPro" id="IPR009056">
    <property type="entry name" value="Cyt_c-like_dom"/>
</dbReference>
<comment type="subcellular location">
    <subcellularLocation>
        <location evidence="1">Periplasm</location>
    </subcellularLocation>
</comment>
<comment type="caution">
    <text evidence="13">The sequence shown here is derived from an EMBL/GenBank/DDBJ whole genome shotgun (WGS) entry which is preliminary data.</text>
</comment>
<dbReference type="InterPro" id="IPR036909">
    <property type="entry name" value="Cyt_c-like_dom_sf"/>
</dbReference>
<protein>
    <submittedName>
        <fullName evidence="13">Cytochrome c peroxidase</fullName>
        <ecNumber evidence="13">1.11.1.5</ecNumber>
    </submittedName>
</protein>